<comment type="caution">
    <text evidence="2">The sequence shown here is derived from an EMBL/GenBank/DDBJ whole genome shotgun (WGS) entry which is preliminary data.</text>
</comment>
<evidence type="ECO:0000256" key="1">
    <source>
        <dbReference type="SAM" id="MobiDB-lite"/>
    </source>
</evidence>
<protein>
    <recommendedName>
        <fullName evidence="4">S-adenosyl methyltransferase</fullName>
    </recommendedName>
</protein>
<accession>A0AA37F784</accession>
<dbReference type="Gene3D" id="3.40.50.150">
    <property type="entry name" value="Vaccinia Virus protein VP39"/>
    <property type="match status" value="1"/>
</dbReference>
<evidence type="ECO:0000313" key="2">
    <source>
        <dbReference type="EMBL" id="GGK91074.1"/>
    </source>
</evidence>
<dbReference type="SUPFAM" id="SSF53335">
    <property type="entry name" value="S-adenosyl-L-methionine-dependent methyltransferases"/>
    <property type="match status" value="1"/>
</dbReference>
<proteinExistence type="predicted"/>
<dbReference type="EMBL" id="BMQD01000023">
    <property type="protein sequence ID" value="GGK91074.1"/>
    <property type="molecule type" value="Genomic_DNA"/>
</dbReference>
<evidence type="ECO:0008006" key="4">
    <source>
        <dbReference type="Google" id="ProtNLM"/>
    </source>
</evidence>
<reference evidence="2" key="1">
    <citation type="journal article" date="2014" name="Int. J. Syst. Evol. Microbiol.">
        <title>Complete genome sequence of Corynebacterium casei LMG S-19264T (=DSM 44701T), isolated from a smear-ripened cheese.</title>
        <authorList>
            <consortium name="US DOE Joint Genome Institute (JGI-PGF)"/>
            <person name="Walter F."/>
            <person name="Albersmeier A."/>
            <person name="Kalinowski J."/>
            <person name="Ruckert C."/>
        </authorList>
    </citation>
    <scope>NUCLEOTIDE SEQUENCE</scope>
    <source>
        <strain evidence="2">JCM 3093</strain>
    </source>
</reference>
<reference evidence="2" key="2">
    <citation type="submission" date="2022-09" db="EMBL/GenBank/DDBJ databases">
        <authorList>
            <person name="Sun Q."/>
            <person name="Ohkuma M."/>
        </authorList>
    </citation>
    <scope>NUCLEOTIDE SEQUENCE</scope>
    <source>
        <strain evidence="2">JCM 3093</strain>
    </source>
</reference>
<dbReference type="Proteomes" id="UP000627984">
    <property type="component" value="Unassembled WGS sequence"/>
</dbReference>
<gene>
    <name evidence="2" type="ORF">GCM10010126_58130</name>
</gene>
<evidence type="ECO:0000313" key="3">
    <source>
        <dbReference type="Proteomes" id="UP000627984"/>
    </source>
</evidence>
<organism evidence="2 3">
    <name type="scientific">Planomonospora parontospora</name>
    <dbReference type="NCBI Taxonomy" id="58119"/>
    <lineage>
        <taxon>Bacteria</taxon>
        <taxon>Bacillati</taxon>
        <taxon>Actinomycetota</taxon>
        <taxon>Actinomycetes</taxon>
        <taxon>Streptosporangiales</taxon>
        <taxon>Streptosporangiaceae</taxon>
        <taxon>Planomonospora</taxon>
    </lineage>
</organism>
<dbReference type="InterPro" id="IPR006764">
    <property type="entry name" value="SAM_dep_MeTrfase_SAV2177_type"/>
</dbReference>
<dbReference type="InterPro" id="IPR029063">
    <property type="entry name" value="SAM-dependent_MTases_sf"/>
</dbReference>
<dbReference type="AlphaFoldDB" id="A0AA37F784"/>
<dbReference type="Pfam" id="PF04672">
    <property type="entry name" value="Methyltransf_19"/>
    <property type="match status" value="1"/>
</dbReference>
<sequence>MVAFQTGLANGPRIATYLLGGKTHFAPDREAAERLRDALPTISAVARADREFTERAIRDAAEDGITQFLDLGCGLPHPRNVHDVAGAVTPGARTVYVDHDELVLVHGRAMLEIPGVTAVVPGDIRDPQSILEQPALRALLDLSQPVTVLLTGVVPFVEDPAAILVNLRGHLAPGSRIVISSACSDLMTDDELTATQKVFAETATPIHPCSSDAIVALFDGLDLLDPGVAKVHRWRPSHDLFFGPCPILGGVATLPAAAHTSREPALGCRSARAGADRPGVAPTGLRPILPAPRQDTPFRAGDLR</sequence>
<name>A0AA37F784_9ACTN</name>
<feature type="region of interest" description="Disordered" evidence="1">
    <location>
        <begin position="268"/>
        <end position="304"/>
    </location>
</feature>